<organism evidence="2 3">
    <name type="scientific">Lactococcus lactis subsp. lactis</name>
    <name type="common">Streptococcus lactis</name>
    <dbReference type="NCBI Taxonomy" id="1360"/>
    <lineage>
        <taxon>Bacteria</taxon>
        <taxon>Bacillati</taxon>
        <taxon>Bacillota</taxon>
        <taxon>Bacilli</taxon>
        <taxon>Lactobacillales</taxon>
        <taxon>Streptococcaceae</taxon>
        <taxon>Lactococcus</taxon>
    </lineage>
</organism>
<feature type="compositionally biased region" description="Polar residues" evidence="1">
    <location>
        <begin position="57"/>
        <end position="67"/>
    </location>
</feature>
<protein>
    <submittedName>
        <fullName evidence="2">Uncharacterized protein</fullName>
    </submittedName>
</protein>
<gene>
    <name evidence="2" type="ORF">N42_0017</name>
</gene>
<comment type="caution">
    <text evidence="2">The sequence shown here is derived from an EMBL/GenBank/DDBJ whole genome shotgun (WGS) entry which is preliminary data.</text>
</comment>
<reference evidence="3" key="1">
    <citation type="submission" date="2015-10" db="EMBL/GenBank/DDBJ databases">
        <title>Draft Genome Sequences of 11 Lactococcus lactis subspecies cremoris strains.</title>
        <authorList>
            <person name="Wels M."/>
            <person name="Backus L."/>
            <person name="Boekhorst J."/>
            <person name="Dijkstra A."/>
            <person name="Beerthuizen M."/>
            <person name="Kelly W."/>
            <person name="Siezen R."/>
            <person name="Bachmann H."/>
            <person name="Van Hijum S."/>
        </authorList>
    </citation>
    <scope>NUCLEOTIDE SEQUENCE [LARGE SCALE GENOMIC DNA]</scope>
    <source>
        <strain evidence="3">N42</strain>
    </source>
</reference>
<evidence type="ECO:0000313" key="3">
    <source>
        <dbReference type="Proteomes" id="UP000052991"/>
    </source>
</evidence>
<evidence type="ECO:0000256" key="1">
    <source>
        <dbReference type="SAM" id="MobiDB-lite"/>
    </source>
</evidence>
<dbReference type="AlphaFoldDB" id="A0A0V8BH12"/>
<dbReference type="PATRIC" id="fig|1360.102.peg.500"/>
<dbReference type="Proteomes" id="UP000052991">
    <property type="component" value="Unassembled WGS sequence"/>
</dbReference>
<name>A0A0V8BH12_LACLL</name>
<evidence type="ECO:0000313" key="2">
    <source>
        <dbReference type="EMBL" id="KSU30225.1"/>
    </source>
</evidence>
<sequence>MRVLSVTFKNLMTFYKNHVDILLITDKKLLPSNFSHQTTCPFHDSSSENTNKKFTDRLNNSNSSGNS</sequence>
<feature type="region of interest" description="Disordered" evidence="1">
    <location>
        <begin position="40"/>
        <end position="67"/>
    </location>
</feature>
<dbReference type="EMBL" id="LKLW01000001">
    <property type="protein sequence ID" value="KSU30225.1"/>
    <property type="molecule type" value="Genomic_DNA"/>
</dbReference>
<accession>A0A0V8BH12</accession>
<proteinExistence type="predicted"/>